<keyword evidence="1" id="KW-0479">Metal-binding</keyword>
<keyword evidence="4" id="KW-1185">Reference proteome</keyword>
<dbReference type="GO" id="GO:0000209">
    <property type="term" value="P:protein polyubiquitination"/>
    <property type="evidence" value="ECO:0007669"/>
    <property type="project" value="TreeGrafter"/>
</dbReference>
<dbReference type="InterPro" id="IPR001841">
    <property type="entry name" value="Znf_RING"/>
</dbReference>
<dbReference type="Pfam" id="PF13920">
    <property type="entry name" value="zf-C3HC4_3"/>
    <property type="match status" value="1"/>
</dbReference>
<dbReference type="AlphaFoldDB" id="A0A8S1LCF2"/>
<dbReference type="OMA" id="WDWLPYK"/>
<evidence type="ECO:0000313" key="4">
    <source>
        <dbReference type="Proteomes" id="UP000688137"/>
    </source>
</evidence>
<dbReference type="EMBL" id="CAJJDM010000034">
    <property type="protein sequence ID" value="CAD8064005.1"/>
    <property type="molecule type" value="Genomic_DNA"/>
</dbReference>
<proteinExistence type="predicted"/>
<comment type="caution">
    <text evidence="3">The sequence shown here is derived from an EMBL/GenBank/DDBJ whole genome shotgun (WGS) entry which is preliminary data.</text>
</comment>
<dbReference type="PANTHER" id="PTHR46016">
    <property type="entry name" value="ZINC FINGER, RING/FYVE/PHD-TYPE"/>
    <property type="match status" value="1"/>
</dbReference>
<gene>
    <name evidence="3" type="ORF">PPRIM_AZ9-3.1.T0350249</name>
</gene>
<reference evidence="3" key="1">
    <citation type="submission" date="2021-01" db="EMBL/GenBank/DDBJ databases">
        <authorList>
            <consortium name="Genoscope - CEA"/>
            <person name="William W."/>
        </authorList>
    </citation>
    <scope>NUCLEOTIDE SEQUENCE</scope>
</reference>
<feature type="domain" description="RING-type" evidence="2">
    <location>
        <begin position="25"/>
        <end position="60"/>
    </location>
</feature>
<evidence type="ECO:0000313" key="3">
    <source>
        <dbReference type="EMBL" id="CAD8064005.1"/>
    </source>
</evidence>
<dbReference type="InterPro" id="IPR051438">
    <property type="entry name" value="RNF_E3_ubiq-protein_ligase"/>
</dbReference>
<dbReference type="GO" id="GO:0008270">
    <property type="term" value="F:zinc ion binding"/>
    <property type="evidence" value="ECO:0007669"/>
    <property type="project" value="UniProtKB-KW"/>
</dbReference>
<organism evidence="3 4">
    <name type="scientific">Paramecium primaurelia</name>
    <dbReference type="NCBI Taxonomy" id="5886"/>
    <lineage>
        <taxon>Eukaryota</taxon>
        <taxon>Sar</taxon>
        <taxon>Alveolata</taxon>
        <taxon>Ciliophora</taxon>
        <taxon>Intramacronucleata</taxon>
        <taxon>Oligohymenophorea</taxon>
        <taxon>Peniculida</taxon>
        <taxon>Parameciidae</taxon>
        <taxon>Paramecium</taxon>
    </lineage>
</organism>
<dbReference type="PROSITE" id="PS50089">
    <property type="entry name" value="ZF_RING_2"/>
    <property type="match status" value="1"/>
</dbReference>
<keyword evidence="1" id="KW-0863">Zinc-finger</keyword>
<accession>A0A8S1LCF2</accession>
<sequence length="204" mass="24778">MQIQQYQIFSRSELVIHEIVKDFECPICLDTLFQPVKYNCQVHSICLDCVIHLQKCPLCRRNISDVQPNQELRKTLNSLQCKCPQGCGIIQYEDLYSHKINCPLQSDAQKKTSQALMQIKDQMIQILDKEINPHLKEMHRKIFDDFLTNWDWLPYKKEDWKWWWWSNTAWWNQQTCEKCNELWHKYEDEIILYENIRINLLELL</sequence>
<protein>
    <recommendedName>
        <fullName evidence="2">RING-type domain-containing protein</fullName>
    </recommendedName>
</protein>
<evidence type="ECO:0000256" key="1">
    <source>
        <dbReference type="PROSITE-ProRule" id="PRU00175"/>
    </source>
</evidence>
<dbReference type="Proteomes" id="UP000688137">
    <property type="component" value="Unassembled WGS sequence"/>
</dbReference>
<dbReference type="GO" id="GO:0006511">
    <property type="term" value="P:ubiquitin-dependent protein catabolic process"/>
    <property type="evidence" value="ECO:0007669"/>
    <property type="project" value="TreeGrafter"/>
</dbReference>
<dbReference type="PANTHER" id="PTHR46016:SF1">
    <property type="entry name" value="RING-TYPE DOMAIN-CONTAINING PROTEIN"/>
    <property type="match status" value="1"/>
</dbReference>
<name>A0A8S1LCF2_PARPR</name>
<keyword evidence="1" id="KW-0862">Zinc</keyword>
<dbReference type="GO" id="GO:0061630">
    <property type="term" value="F:ubiquitin protein ligase activity"/>
    <property type="evidence" value="ECO:0007669"/>
    <property type="project" value="TreeGrafter"/>
</dbReference>
<evidence type="ECO:0000259" key="2">
    <source>
        <dbReference type="PROSITE" id="PS50089"/>
    </source>
</evidence>